<dbReference type="Pfam" id="PF01658">
    <property type="entry name" value="Inos-1-P_synth"/>
    <property type="match status" value="1"/>
</dbReference>
<proteinExistence type="inferred from homology"/>
<dbReference type="SUPFAM" id="SSF51735">
    <property type="entry name" value="NAD(P)-binding Rossmann-fold domains"/>
    <property type="match status" value="1"/>
</dbReference>
<dbReference type="PANTHER" id="PTHR11510">
    <property type="entry name" value="MYO-INOSITOL-1 PHOSPHATE SYNTHASE"/>
    <property type="match status" value="1"/>
</dbReference>
<dbReference type="GO" id="GO:0008654">
    <property type="term" value="P:phospholipid biosynthetic process"/>
    <property type="evidence" value="ECO:0007669"/>
    <property type="project" value="UniProtKB-KW"/>
</dbReference>
<comment type="cofactor">
    <cofactor evidence="2">
        <name>NAD(+)</name>
        <dbReference type="ChEBI" id="CHEBI:57540"/>
    </cofactor>
</comment>
<evidence type="ECO:0000256" key="14">
    <source>
        <dbReference type="ARBA" id="ARBA00023264"/>
    </source>
</evidence>
<keyword evidence="8" id="KW-0444">Lipid biosynthesis</keyword>
<dbReference type="Pfam" id="PF07994">
    <property type="entry name" value="NAD_binding_5"/>
    <property type="match status" value="1"/>
</dbReference>
<evidence type="ECO:0000256" key="2">
    <source>
        <dbReference type="ARBA" id="ARBA00001911"/>
    </source>
</evidence>
<keyword evidence="7" id="KW-0963">Cytoplasm</keyword>
<keyword evidence="18" id="KW-1185">Reference proteome</keyword>
<keyword evidence="14" id="KW-1208">Phospholipid metabolism</keyword>
<dbReference type="FunFam" id="3.30.360.10:FF:000055">
    <property type="entry name" value="Putative myo-inositol-1-phosphate synthase"/>
    <property type="match status" value="1"/>
</dbReference>
<dbReference type="FunFam" id="3.40.50.720:FF:000069">
    <property type="entry name" value="Inositol-3-phosphate synthase 1"/>
    <property type="match status" value="1"/>
</dbReference>
<sequence>MNHELICTLTTGPYVLDIHAFYVRGTERCDWLKGEMPSSSRKIITSAVNTEARKSQRDSCGLFPHQLRHEKPSAGEVSSAMSVNIHVNSPNVSYTDTHIVAQYPYHTTSVIREGNNLTVTPKTTEMTFRTEKRVPRLGVMLVGWGGNNGTTVTAAVLANKLGLTWRTKTGVKKANYFGSLLQASCVCVGSGPEGDVNVPFRDLLPMVHPDDIVFDGWDVSSMDLGCAMERAQVLEWSLQEQLLPLMSRMKPRPSIYIPDFIAANQESRADNVLPGTLAEQVEQIRADIRDFHLSSGVDKVIVLWTANTERFCDIIPGVNDTAKNLLAAIKTGAEVSPSTLFAVASILEGCAYLNGSPQNTFVPGAIELAIQKGVFIGGDDFKSGQTKIKSVLVDFLVSAGIKPTSIVSYNHLGNNDGKNLSAPQQFRSKEISKSNVVDDMVQSNPILYQPGEKPDHCVVIKYVPYVGDSKRAMDEYTSEIMMGGHNTIAMHNTCEDSLLASPIILDLVILTELCQRVTVRPQGEEDFQSFHSVLALLSFLCKAPLVPKGTPVINAFHRQRACIENVMRACLGLPPQNHMLLEHKLQRTFLPPPSTYINGEVAAKKKAVFTNVNHSATNGFHANDDAYAL</sequence>
<dbReference type="FunFam" id="3.40.50.720:FF:000171">
    <property type="entry name" value="inositol-3-phosphate synthase 1"/>
    <property type="match status" value="1"/>
</dbReference>
<evidence type="ECO:0000256" key="6">
    <source>
        <dbReference type="ARBA" id="ARBA00012125"/>
    </source>
</evidence>
<evidence type="ECO:0000256" key="11">
    <source>
        <dbReference type="ARBA" id="ARBA00023098"/>
    </source>
</evidence>
<comment type="function">
    <text evidence="15">Key enzyme in myo-inositol biosynthesis pathway that catalyzes the conversion of glucose 6-phosphate to 1-myo-inositol 1-phosphate in a NAD-dependent manner. Rate-limiting enzyme in the synthesis of all inositol-containing compounds.</text>
</comment>
<reference evidence="17" key="1">
    <citation type="submission" date="2020-03" db="EMBL/GenBank/DDBJ databases">
        <authorList>
            <person name="Weist P."/>
        </authorList>
    </citation>
    <scope>NUCLEOTIDE SEQUENCE</scope>
</reference>
<keyword evidence="10" id="KW-0520">NAD</keyword>
<feature type="domain" description="Myo-inositol-1-phosphate synthase GAPDH-like" evidence="16">
    <location>
        <begin position="384"/>
        <end position="497"/>
    </location>
</feature>
<dbReference type="GO" id="GO:0005737">
    <property type="term" value="C:cytoplasm"/>
    <property type="evidence" value="ECO:0007669"/>
    <property type="project" value="UniProtKB-SubCell"/>
</dbReference>
<name>A0A9N7VSH0_PLEPL</name>
<keyword evidence="9" id="KW-0398">Inositol biosynthesis</keyword>
<comment type="similarity">
    <text evidence="5">Belongs to the myo-inositol 1-phosphate synthase family.</text>
</comment>
<protein>
    <recommendedName>
        <fullName evidence="6">inositol-3-phosphate synthase</fullName>
        <ecNumber evidence="6">5.5.1.4</ecNumber>
    </recommendedName>
</protein>
<dbReference type="Proteomes" id="UP001153269">
    <property type="component" value="Unassembled WGS sequence"/>
</dbReference>
<evidence type="ECO:0000256" key="15">
    <source>
        <dbReference type="ARBA" id="ARBA00025559"/>
    </source>
</evidence>
<comment type="pathway">
    <text evidence="4">Polyol metabolism; myo-inositol biosynthesis; myo-inositol from D-glucose 6-phosphate: step 1/2.</text>
</comment>
<evidence type="ECO:0000256" key="3">
    <source>
        <dbReference type="ARBA" id="ARBA00004496"/>
    </source>
</evidence>
<dbReference type="EMBL" id="CADEAL010004215">
    <property type="protein sequence ID" value="CAB1454512.1"/>
    <property type="molecule type" value="Genomic_DNA"/>
</dbReference>
<evidence type="ECO:0000256" key="12">
    <source>
        <dbReference type="ARBA" id="ARBA00023209"/>
    </source>
</evidence>
<evidence type="ECO:0000256" key="8">
    <source>
        <dbReference type="ARBA" id="ARBA00022516"/>
    </source>
</evidence>
<evidence type="ECO:0000256" key="4">
    <source>
        <dbReference type="ARBA" id="ARBA00005117"/>
    </source>
</evidence>
<keyword evidence="11" id="KW-0443">Lipid metabolism</keyword>
<keyword evidence="12" id="KW-0594">Phospholipid biosynthesis</keyword>
<comment type="catalytic activity">
    <reaction evidence="1">
        <text>D-glucose 6-phosphate = 1D-myo-inositol 3-phosphate</text>
        <dbReference type="Rhea" id="RHEA:10716"/>
        <dbReference type="ChEBI" id="CHEBI:58401"/>
        <dbReference type="ChEBI" id="CHEBI:61548"/>
        <dbReference type="EC" id="5.5.1.4"/>
    </reaction>
</comment>
<gene>
    <name evidence="17" type="ORF">PLEPLA_LOCUS42278</name>
</gene>
<keyword evidence="13" id="KW-0413">Isomerase</keyword>
<dbReference type="SUPFAM" id="SSF55347">
    <property type="entry name" value="Glyceraldehyde-3-phosphate dehydrogenase-like, C-terminal domain"/>
    <property type="match status" value="1"/>
</dbReference>
<dbReference type="Gene3D" id="3.40.50.720">
    <property type="entry name" value="NAD(P)-binding Rossmann-like Domain"/>
    <property type="match status" value="2"/>
</dbReference>
<organism evidence="17 18">
    <name type="scientific">Pleuronectes platessa</name>
    <name type="common">European plaice</name>
    <dbReference type="NCBI Taxonomy" id="8262"/>
    <lineage>
        <taxon>Eukaryota</taxon>
        <taxon>Metazoa</taxon>
        <taxon>Chordata</taxon>
        <taxon>Craniata</taxon>
        <taxon>Vertebrata</taxon>
        <taxon>Euteleostomi</taxon>
        <taxon>Actinopterygii</taxon>
        <taxon>Neopterygii</taxon>
        <taxon>Teleostei</taxon>
        <taxon>Neoteleostei</taxon>
        <taxon>Acanthomorphata</taxon>
        <taxon>Carangaria</taxon>
        <taxon>Pleuronectiformes</taxon>
        <taxon>Pleuronectoidei</taxon>
        <taxon>Pleuronectidae</taxon>
        <taxon>Pleuronectes</taxon>
    </lineage>
</organism>
<comment type="caution">
    <text evidence="17">The sequence shown here is derived from an EMBL/GenBank/DDBJ whole genome shotgun (WGS) entry which is preliminary data.</text>
</comment>
<evidence type="ECO:0000256" key="5">
    <source>
        <dbReference type="ARBA" id="ARBA00010813"/>
    </source>
</evidence>
<dbReference type="GO" id="GO:0006021">
    <property type="term" value="P:inositol biosynthetic process"/>
    <property type="evidence" value="ECO:0007669"/>
    <property type="project" value="UniProtKB-KW"/>
</dbReference>
<evidence type="ECO:0000256" key="13">
    <source>
        <dbReference type="ARBA" id="ARBA00023235"/>
    </source>
</evidence>
<evidence type="ECO:0000259" key="16">
    <source>
        <dbReference type="Pfam" id="PF01658"/>
    </source>
</evidence>
<accession>A0A9N7VSH0</accession>
<dbReference type="GO" id="GO:0004512">
    <property type="term" value="F:inositol-3-phosphate synthase activity"/>
    <property type="evidence" value="ECO:0007669"/>
    <property type="project" value="UniProtKB-EC"/>
</dbReference>
<evidence type="ECO:0000313" key="17">
    <source>
        <dbReference type="EMBL" id="CAB1454512.1"/>
    </source>
</evidence>
<dbReference type="InterPro" id="IPR036291">
    <property type="entry name" value="NAD(P)-bd_dom_sf"/>
</dbReference>
<evidence type="ECO:0000256" key="7">
    <source>
        <dbReference type="ARBA" id="ARBA00022490"/>
    </source>
</evidence>
<evidence type="ECO:0000256" key="10">
    <source>
        <dbReference type="ARBA" id="ARBA00023027"/>
    </source>
</evidence>
<evidence type="ECO:0000256" key="9">
    <source>
        <dbReference type="ARBA" id="ARBA00022550"/>
    </source>
</evidence>
<comment type="subcellular location">
    <subcellularLocation>
        <location evidence="3">Cytoplasm</location>
    </subcellularLocation>
</comment>
<dbReference type="EC" id="5.5.1.4" evidence="6"/>
<dbReference type="InterPro" id="IPR013021">
    <property type="entry name" value="Myo-inos-1-P_Synthase_GAPDH"/>
</dbReference>
<evidence type="ECO:0000256" key="1">
    <source>
        <dbReference type="ARBA" id="ARBA00000113"/>
    </source>
</evidence>
<dbReference type="InterPro" id="IPR002587">
    <property type="entry name" value="Myo-inos-1-P_Synthase"/>
</dbReference>
<dbReference type="AlphaFoldDB" id="A0A9N7VSH0"/>
<evidence type="ECO:0000313" key="18">
    <source>
        <dbReference type="Proteomes" id="UP001153269"/>
    </source>
</evidence>